<evidence type="ECO:0000256" key="3">
    <source>
        <dbReference type="ARBA" id="ARBA00022741"/>
    </source>
</evidence>
<dbReference type="OrthoDB" id="9807434at2"/>
<dbReference type="Pfam" id="PF02224">
    <property type="entry name" value="Cytidylate_kin"/>
    <property type="match status" value="1"/>
</dbReference>
<organism evidence="10 11">
    <name type="scientific">Heliorestis acidaminivorans</name>
    <dbReference type="NCBI Taxonomy" id="553427"/>
    <lineage>
        <taxon>Bacteria</taxon>
        <taxon>Bacillati</taxon>
        <taxon>Bacillota</taxon>
        <taxon>Clostridia</taxon>
        <taxon>Eubacteriales</taxon>
        <taxon>Heliobacteriaceae</taxon>
        <taxon>Heliorestis</taxon>
    </lineage>
</organism>
<dbReference type="RefSeq" id="WP_151618247.1">
    <property type="nucleotide sequence ID" value="NZ_WBXO01000001.1"/>
</dbReference>
<keyword evidence="2 8" id="KW-0808">Transferase</keyword>
<dbReference type="Proteomes" id="UP000468766">
    <property type="component" value="Unassembled WGS sequence"/>
</dbReference>
<dbReference type="AlphaFoldDB" id="A0A6I0F732"/>
<comment type="catalytic activity">
    <reaction evidence="6 8">
        <text>dCMP + ATP = dCDP + ADP</text>
        <dbReference type="Rhea" id="RHEA:25094"/>
        <dbReference type="ChEBI" id="CHEBI:30616"/>
        <dbReference type="ChEBI" id="CHEBI:57566"/>
        <dbReference type="ChEBI" id="CHEBI:58593"/>
        <dbReference type="ChEBI" id="CHEBI:456216"/>
        <dbReference type="EC" id="2.7.4.25"/>
    </reaction>
</comment>
<comment type="caution">
    <text evidence="10">The sequence shown here is derived from an EMBL/GenBank/DDBJ whole genome shotgun (WGS) entry which is preliminary data.</text>
</comment>
<evidence type="ECO:0000313" key="11">
    <source>
        <dbReference type="Proteomes" id="UP000468766"/>
    </source>
</evidence>
<keyword evidence="8" id="KW-0963">Cytoplasm</keyword>
<gene>
    <name evidence="8" type="primary">cmk</name>
    <name evidence="10" type="ORF">F9B85_02840</name>
</gene>
<evidence type="ECO:0000256" key="8">
    <source>
        <dbReference type="HAMAP-Rule" id="MF_00238"/>
    </source>
</evidence>
<keyword evidence="3 8" id="KW-0547">Nucleotide-binding</keyword>
<comment type="similarity">
    <text evidence="1 8">Belongs to the cytidylate kinase family. Type 1 subfamily.</text>
</comment>
<dbReference type="InterPro" id="IPR003136">
    <property type="entry name" value="Cytidylate_kin"/>
</dbReference>
<evidence type="ECO:0000256" key="6">
    <source>
        <dbReference type="ARBA" id="ARBA00047615"/>
    </source>
</evidence>
<evidence type="ECO:0000256" key="2">
    <source>
        <dbReference type="ARBA" id="ARBA00022679"/>
    </source>
</evidence>
<keyword evidence="5 8" id="KW-0067">ATP-binding</keyword>
<dbReference type="InterPro" id="IPR027417">
    <property type="entry name" value="P-loop_NTPase"/>
</dbReference>
<feature type="binding site" evidence="8">
    <location>
        <begin position="11"/>
        <end position="19"/>
    </location>
    <ligand>
        <name>ATP</name>
        <dbReference type="ChEBI" id="CHEBI:30616"/>
    </ligand>
</feature>
<evidence type="ECO:0000256" key="1">
    <source>
        <dbReference type="ARBA" id="ARBA00009427"/>
    </source>
</evidence>
<feature type="domain" description="Cytidylate kinase" evidence="9">
    <location>
        <begin position="7"/>
        <end position="219"/>
    </location>
</feature>
<proteinExistence type="inferred from homology"/>
<dbReference type="CDD" id="cd02020">
    <property type="entry name" value="CMPK"/>
    <property type="match status" value="1"/>
</dbReference>
<evidence type="ECO:0000256" key="4">
    <source>
        <dbReference type="ARBA" id="ARBA00022777"/>
    </source>
</evidence>
<dbReference type="Gene3D" id="3.40.50.300">
    <property type="entry name" value="P-loop containing nucleotide triphosphate hydrolases"/>
    <property type="match status" value="1"/>
</dbReference>
<comment type="catalytic activity">
    <reaction evidence="7 8">
        <text>CMP + ATP = CDP + ADP</text>
        <dbReference type="Rhea" id="RHEA:11600"/>
        <dbReference type="ChEBI" id="CHEBI:30616"/>
        <dbReference type="ChEBI" id="CHEBI:58069"/>
        <dbReference type="ChEBI" id="CHEBI:60377"/>
        <dbReference type="ChEBI" id="CHEBI:456216"/>
        <dbReference type="EC" id="2.7.4.25"/>
    </reaction>
</comment>
<protein>
    <recommendedName>
        <fullName evidence="8">Cytidylate kinase</fullName>
        <shortName evidence="8">CK</shortName>
        <ecNumber evidence="8">2.7.4.25</ecNumber>
    </recommendedName>
    <alternativeName>
        <fullName evidence="8">Cytidine monophosphate kinase</fullName>
        <shortName evidence="8">CMP kinase</shortName>
    </alternativeName>
</protein>
<dbReference type="SUPFAM" id="SSF52540">
    <property type="entry name" value="P-loop containing nucleoside triphosphate hydrolases"/>
    <property type="match status" value="1"/>
</dbReference>
<keyword evidence="11" id="KW-1185">Reference proteome</keyword>
<dbReference type="GO" id="GO:0005737">
    <property type="term" value="C:cytoplasm"/>
    <property type="evidence" value="ECO:0007669"/>
    <property type="project" value="UniProtKB-SubCell"/>
</dbReference>
<dbReference type="NCBIfam" id="TIGR00017">
    <property type="entry name" value="cmk"/>
    <property type="match status" value="1"/>
</dbReference>
<dbReference type="EMBL" id="WBXO01000001">
    <property type="protein sequence ID" value="KAB2954627.1"/>
    <property type="molecule type" value="Genomic_DNA"/>
</dbReference>
<dbReference type="EC" id="2.7.4.25" evidence="8"/>
<accession>A0A6I0F732</accession>
<dbReference type="GO" id="GO:0005524">
    <property type="term" value="F:ATP binding"/>
    <property type="evidence" value="ECO:0007669"/>
    <property type="project" value="UniProtKB-UniRule"/>
</dbReference>
<dbReference type="HAMAP" id="MF_00238">
    <property type="entry name" value="Cytidyl_kinase_type1"/>
    <property type="match status" value="1"/>
</dbReference>
<dbReference type="InterPro" id="IPR011994">
    <property type="entry name" value="Cytidylate_kinase_dom"/>
</dbReference>
<evidence type="ECO:0000313" key="10">
    <source>
        <dbReference type="EMBL" id="KAB2954627.1"/>
    </source>
</evidence>
<evidence type="ECO:0000256" key="7">
    <source>
        <dbReference type="ARBA" id="ARBA00048478"/>
    </source>
</evidence>
<evidence type="ECO:0000259" key="9">
    <source>
        <dbReference type="Pfam" id="PF02224"/>
    </source>
</evidence>
<evidence type="ECO:0000256" key="5">
    <source>
        <dbReference type="ARBA" id="ARBA00022840"/>
    </source>
</evidence>
<name>A0A6I0F732_9FIRM</name>
<dbReference type="GO" id="GO:0006220">
    <property type="term" value="P:pyrimidine nucleotide metabolic process"/>
    <property type="evidence" value="ECO:0007669"/>
    <property type="project" value="UniProtKB-UniRule"/>
</dbReference>
<reference evidence="10 11" key="1">
    <citation type="submission" date="2019-10" db="EMBL/GenBank/DDBJ databases">
        <title>Whole-genome sequence of the extremophile Heliorestis acidaminivorans DSM 24790.</title>
        <authorList>
            <person name="Kyndt J.A."/>
            <person name="Meyer T.E."/>
        </authorList>
    </citation>
    <scope>NUCLEOTIDE SEQUENCE [LARGE SCALE GENOMIC DNA]</scope>
    <source>
        <strain evidence="10 11">DSM 24790</strain>
    </source>
</reference>
<sequence length="224" mass="24863">MIEPIQIAIDGPAGAGKSTVAKEVARRLGYLYIDTGAMYRALTCLALEKNVSLFDEQALTNLAHNSTINLVQKEERLHVFVENIEVTEAIRSPLVSSHVSQVAAVAGVRMIMVEQQRAMARSQSVVMDGRDIGSHVLPFAQIKIFLTASIEERARRRYLEMTAKGIPVNEEVLKEEIQRRDEQDASREVSPLVRAEDASILDTTGLEIEAVIQIILDLTARRGR</sequence>
<keyword evidence="4 8" id="KW-0418">Kinase</keyword>
<dbReference type="GO" id="GO:0036431">
    <property type="term" value="F:dCMP kinase activity"/>
    <property type="evidence" value="ECO:0007669"/>
    <property type="project" value="InterPro"/>
</dbReference>
<comment type="subcellular location">
    <subcellularLocation>
        <location evidence="8">Cytoplasm</location>
    </subcellularLocation>
</comment>